<proteinExistence type="predicted"/>
<evidence type="ECO:0000313" key="1">
    <source>
        <dbReference type="EMBL" id="CUN07951.1"/>
    </source>
</evidence>
<reference evidence="1 2" key="1">
    <citation type="submission" date="2015-09" db="EMBL/GenBank/DDBJ databases">
        <authorList>
            <consortium name="Pathogen Informatics"/>
        </authorList>
    </citation>
    <scope>NUCLEOTIDE SEQUENCE [LARGE SCALE GENOMIC DNA]</scope>
    <source>
        <strain evidence="1 2">2789STDY5834966</strain>
    </source>
</reference>
<organism evidence="1 2">
    <name type="scientific">Anaerobutyricum hallii</name>
    <dbReference type="NCBI Taxonomy" id="39488"/>
    <lineage>
        <taxon>Bacteria</taxon>
        <taxon>Bacillati</taxon>
        <taxon>Bacillota</taxon>
        <taxon>Clostridia</taxon>
        <taxon>Lachnospirales</taxon>
        <taxon>Lachnospiraceae</taxon>
        <taxon>Anaerobutyricum</taxon>
    </lineage>
</organism>
<sequence length="92" mass="10424">MKTNKDLIIEPNAAIEGRKYSEEKPWSCKYCYWWGGKKKGCSLKQCHYLLPEKKKAVKTTPCGGCPYGKHVPCIGYCIARLHSEMKGKKGRG</sequence>
<dbReference type="RefSeq" id="WP_055183036.1">
    <property type="nucleotide sequence ID" value="NZ_CYYC01000025.1"/>
</dbReference>
<dbReference type="GeneID" id="303258129"/>
<dbReference type="Proteomes" id="UP000095390">
    <property type="component" value="Unassembled WGS sequence"/>
</dbReference>
<dbReference type="OrthoDB" id="2003821at2"/>
<accession>A0A173TZ33</accession>
<evidence type="ECO:0000313" key="2">
    <source>
        <dbReference type="Proteomes" id="UP000095390"/>
    </source>
</evidence>
<dbReference type="EMBL" id="CYYC01000025">
    <property type="protein sequence ID" value="CUN07951.1"/>
    <property type="molecule type" value="Genomic_DNA"/>
</dbReference>
<name>A0A173TZ33_9FIRM</name>
<gene>
    <name evidence="1" type="ORF">ERS852578_02059</name>
</gene>
<dbReference type="AlphaFoldDB" id="A0A173TZ33"/>
<protein>
    <submittedName>
        <fullName evidence="1">Uncharacterized protein</fullName>
    </submittedName>
</protein>